<protein>
    <submittedName>
        <fullName evidence="1">Uncharacterized protein</fullName>
    </submittedName>
</protein>
<keyword evidence="2" id="KW-1185">Reference proteome</keyword>
<comment type="caution">
    <text evidence="1">The sequence shown here is derived from an EMBL/GenBank/DDBJ whole genome shotgun (WGS) entry which is preliminary data.</text>
</comment>
<reference evidence="1 2" key="1">
    <citation type="journal article" date="2018" name="Front. Plant Sci.">
        <title>Red Clover (Trifolium pratense) and Zigzag Clover (T. medium) - A Picture of Genomic Similarities and Differences.</title>
        <authorList>
            <person name="Dluhosova J."/>
            <person name="Istvanek J."/>
            <person name="Nedelnik J."/>
            <person name="Repkova J."/>
        </authorList>
    </citation>
    <scope>NUCLEOTIDE SEQUENCE [LARGE SCALE GENOMIC DNA]</scope>
    <source>
        <strain evidence="2">cv. 10/8</strain>
        <tissue evidence="1">Leaf</tissue>
    </source>
</reference>
<sequence>MKKFKGKIVACALRRASCASRNIVEEPRVSSPWRLRLA</sequence>
<dbReference type="AlphaFoldDB" id="A0A392TAF6"/>
<proteinExistence type="predicted"/>
<name>A0A392TAF6_9FABA</name>
<accession>A0A392TAF6</accession>
<dbReference type="EMBL" id="LXQA010528797">
    <property type="protein sequence ID" value="MCI57427.1"/>
    <property type="molecule type" value="Genomic_DNA"/>
</dbReference>
<evidence type="ECO:0000313" key="2">
    <source>
        <dbReference type="Proteomes" id="UP000265520"/>
    </source>
</evidence>
<feature type="non-terminal residue" evidence="1">
    <location>
        <position position="38"/>
    </location>
</feature>
<dbReference type="Proteomes" id="UP000265520">
    <property type="component" value="Unassembled WGS sequence"/>
</dbReference>
<organism evidence="1 2">
    <name type="scientific">Trifolium medium</name>
    <dbReference type="NCBI Taxonomy" id="97028"/>
    <lineage>
        <taxon>Eukaryota</taxon>
        <taxon>Viridiplantae</taxon>
        <taxon>Streptophyta</taxon>
        <taxon>Embryophyta</taxon>
        <taxon>Tracheophyta</taxon>
        <taxon>Spermatophyta</taxon>
        <taxon>Magnoliopsida</taxon>
        <taxon>eudicotyledons</taxon>
        <taxon>Gunneridae</taxon>
        <taxon>Pentapetalae</taxon>
        <taxon>rosids</taxon>
        <taxon>fabids</taxon>
        <taxon>Fabales</taxon>
        <taxon>Fabaceae</taxon>
        <taxon>Papilionoideae</taxon>
        <taxon>50 kb inversion clade</taxon>
        <taxon>NPAAA clade</taxon>
        <taxon>Hologalegina</taxon>
        <taxon>IRL clade</taxon>
        <taxon>Trifolieae</taxon>
        <taxon>Trifolium</taxon>
    </lineage>
</organism>
<evidence type="ECO:0000313" key="1">
    <source>
        <dbReference type="EMBL" id="MCI57427.1"/>
    </source>
</evidence>